<protein>
    <recommendedName>
        <fullName evidence="2">SWIM-type domain-containing protein</fullName>
    </recommendedName>
</protein>
<dbReference type="GO" id="GO:0008270">
    <property type="term" value="F:zinc ion binding"/>
    <property type="evidence" value="ECO:0007669"/>
    <property type="project" value="UniProtKB-KW"/>
</dbReference>
<proteinExistence type="predicted"/>
<comment type="caution">
    <text evidence="3">The sequence shown here is derived from an EMBL/GenBank/DDBJ whole genome shotgun (WGS) entry which is preliminary data.</text>
</comment>
<dbReference type="PANTHER" id="PTHR32387:SF0">
    <property type="entry name" value="PROTEIN NO VEIN"/>
    <property type="match status" value="1"/>
</dbReference>
<dbReference type="Pfam" id="PF25794">
    <property type="entry name" value="SACS"/>
    <property type="match status" value="1"/>
</dbReference>
<evidence type="ECO:0000256" key="1">
    <source>
        <dbReference type="PROSITE-ProRule" id="PRU00325"/>
    </source>
</evidence>
<evidence type="ECO:0000259" key="2">
    <source>
        <dbReference type="PROSITE" id="PS50966"/>
    </source>
</evidence>
<feature type="domain" description="SWIM-type" evidence="2">
    <location>
        <begin position="34"/>
        <end position="65"/>
    </location>
</feature>
<dbReference type="InterPro" id="IPR024975">
    <property type="entry name" value="NOV_C"/>
</dbReference>
<dbReference type="InterPro" id="IPR052957">
    <property type="entry name" value="Auxin_embryo_med"/>
</dbReference>
<dbReference type="Pfam" id="PF13020">
    <property type="entry name" value="NOV_C"/>
    <property type="match status" value="1"/>
</dbReference>
<keyword evidence="1" id="KW-0863">Zinc-finger</keyword>
<keyword evidence="1" id="KW-0862">Zinc</keyword>
<dbReference type="PANTHER" id="PTHR32387">
    <property type="entry name" value="WU:FJ29H11"/>
    <property type="match status" value="1"/>
</dbReference>
<evidence type="ECO:0000313" key="3">
    <source>
        <dbReference type="EMBL" id="KAJ1604712.1"/>
    </source>
</evidence>
<name>A0A9D5DII9_9CRYT</name>
<dbReference type="Proteomes" id="UP001067231">
    <property type="component" value="Unassembled WGS sequence"/>
</dbReference>
<sequence>MNKKVDAILQNPHGIIPCDKDQDIYNVCSFSTDYRIVDMLIFECTCPSEDRSFCSHIRAVSKKFHQRYFSKLIDIYSVLNDINFKNSRASCIDRAENHYNLFLSTINKRFHFEDFTNIRQFTSKTEVNRYKTFLCAILRALSSISWRYYLIKIKDNTLIKSINYANNTRGTIEIDNLLASLDSSLSTVKRSDYSTVTEFLCAIESKSLESIGVFNPTSVVGIIQKIFCENIISNTNKNELTSSIVEFFNYNNIELKFDKGGVETKLNGMNSLFISTIFKTIKRHLNYIDSRFMKESIDFILMDEFGLNLNMLGIDIETVVKEISIEKNTDKKNAGLIDLISLKMEVINKLILSPTSSVKFDIFSDCNLINIIYSAPILTDLYDYLFWYSANNQNKHGYLTEFLDRNIGKEEFSRFFFVRFSKNGNKSTIFSSRVENIQMCIYKIVKPNDQVYSATHIYYSFMVDSIIKCDGIKTLNYFMGGCIQESGVHNFIKICPKEILIRDISGIDNHSFNIINFVSTILKVCPLMIYDDLWEYLLTPILYTLSIEKGQFTISLSEYFISKNDLFELNKVFHLIPDHLANDFYTKLYSISSPSSSSLEVKDLQIVDEYKYVIPDNPPSENENSYEISKCEYCLSNNSRNRIDCMQHIRSIQERLGIIGEAHDNNYYSIIQNYTKIINQSCKNLSIRLYAKIDHFIFELIQNADDNIYCSCIGKIPSIVFAFHSNGVLVVNNEVGFTEKDINSICDIGNSSKVSNKEKIGNFGIGFKSVFSITNTPYIFSNGYSFMFNVNSEDGSYILPRWVDENCFDLVPTHKYYNDYDFEMSTYKTKFWLPYKENVDLDIKFRENIILFANKIRRVKLVTNIGAVLINRTDHLISSDLVLTKITRKAINNEALSKRRKVSSDKQSTKLFLISYYKFKIPTNISNFVNNKKSSKLAVGIEIDSELDSLDGECNCDKKDVFSFLPIRSYGLKLIIQADFDLTSSRESISVDSDWNIYLRENIPNAIIQMISKLREINGLHLLKKTLLNIIPTSIDNIDSFFLPVVSILKQTLIYEKCIYTYERTFVQPCNSIYINKSSKVYGLLLRIFPDITEFSYLLNKYSNKYLINNVFIDSRNILFEDLGVLEFNIDLLIDILNGIVTDYSYFGRRFEWYFDLFLLMENLINESSDINSSLHKIRNLPLFLTEEGRYMEPVNLYSSKNQLFINDDDFPSLSKIGIHFISKSFILQLKKHFKDEKFNYNRIVNFIQNIGVSPLKSDKYIEVIQESLMSTNLTFDDHIYFTYLLAKTDYCPNKEHQIFAINTKNEFIPLSPKNFHLFHTDLEKYSIIDTLNELSGSDNGIFMNLSYNKLSNNYLLHSDESFWNSFFSKFELSILPFYFEKVEFSSLCEYKKYLRSWSKFNNDLMIDQHISAIHSISDSRETSIIDFYCHGIDSLAEYMSEILSNNSGNKYVEQQLTMLSNKLINCVCDFWNDIQRYWFVNMDNGIIIPSFTKTQFSTYPIFTSKYLFEGNFIFNNLCSPNSLAVYIETPKHKVISRFVNFLILEPSPTILCTISEAFSSIISIDLSYLCQIIESIKDSTHGNETTCLGSKYKDPVSYILLLELIIKESIQAISIETIDKLKKSMLMPLQDENKHIIWKNIVELFWSDENVISEHLSLQYQFTNIYKLDISIKDIMSFFISLGVPLKPEKKHLKTYLLDFYKAEKFEIDSKMLIKYINIINKLYEDNDNQFNELLQIPIIKKNSCKWLRLNSDMDSNIIFSDSLQFHYYIYKRIFPKKKVIWSPLYFIFSKSDIYASRLNIDILTNNWNAICSNKLKLKFACLCHLEQLSLSSYGEDFYYKMAINFLGPLYEESMKARVKTRKQWNELILRSDIIPLTSNININYESNIVSASGFFDNKTNKLYVKSPDQLKTDDEVEEVVVSLLTYISSFIPKSYPNFKSLKVAVRLFKEAFKEYELLKIKTNWGKLVVNLVQKLETENLEFKVDFRYFLLLDYVESTPMLKNENPIEEFQLHQNNCPKRVILEIGRRGEELAFNYLKDMFYDELRLGQSKIVWLNEIEESGLPYDILLSTVNQKNNTTEEIFIEVKSSSKKEKSFFYVSFNEWKC</sequence>
<dbReference type="NCBIfam" id="NF047352">
    <property type="entry name" value="P_loop_sacsin"/>
    <property type="match status" value="1"/>
</dbReference>
<dbReference type="InterPro" id="IPR058210">
    <property type="entry name" value="SACS/Nov_dom"/>
</dbReference>
<dbReference type="PROSITE" id="PS50966">
    <property type="entry name" value="ZF_SWIM"/>
    <property type="match status" value="1"/>
</dbReference>
<reference evidence="3" key="1">
    <citation type="submission" date="2022-10" db="EMBL/GenBank/DDBJ databases">
        <title>Adaptive evolution leads to modifications in subtelomeric GC content in a zoonotic Cryptosporidium species.</title>
        <authorList>
            <person name="Li J."/>
            <person name="Feng Y."/>
            <person name="Xiao L."/>
        </authorList>
    </citation>
    <scope>NUCLEOTIDE SEQUENCE</scope>
    <source>
        <strain evidence="3">33844</strain>
    </source>
</reference>
<organism evidence="3">
    <name type="scientific">Cryptosporidium canis</name>
    <dbReference type="NCBI Taxonomy" id="195482"/>
    <lineage>
        <taxon>Eukaryota</taxon>
        <taxon>Sar</taxon>
        <taxon>Alveolata</taxon>
        <taxon>Apicomplexa</taxon>
        <taxon>Conoidasida</taxon>
        <taxon>Coccidia</taxon>
        <taxon>Eucoccidiorida</taxon>
        <taxon>Eimeriorina</taxon>
        <taxon>Cryptosporidiidae</taxon>
        <taxon>Cryptosporidium</taxon>
    </lineage>
</organism>
<dbReference type="OrthoDB" id="426371at2759"/>
<gene>
    <name evidence="3" type="ORF">OJ253_3519</name>
</gene>
<dbReference type="InterPro" id="IPR007527">
    <property type="entry name" value="Znf_SWIM"/>
</dbReference>
<dbReference type="InterPro" id="IPR036890">
    <property type="entry name" value="HATPase_C_sf"/>
</dbReference>
<dbReference type="SUPFAM" id="SSF55874">
    <property type="entry name" value="ATPase domain of HSP90 chaperone/DNA topoisomerase II/histidine kinase"/>
    <property type="match status" value="1"/>
</dbReference>
<accession>A0A9D5DII9</accession>
<dbReference type="EMBL" id="JAPCXC010000122">
    <property type="protein sequence ID" value="KAJ1604712.1"/>
    <property type="molecule type" value="Genomic_DNA"/>
</dbReference>
<dbReference type="Gene3D" id="3.30.565.10">
    <property type="entry name" value="Histidine kinase-like ATPase, C-terminal domain"/>
    <property type="match status" value="1"/>
</dbReference>
<keyword evidence="1" id="KW-0479">Metal-binding</keyword>